<evidence type="ECO:0000313" key="2">
    <source>
        <dbReference type="Proteomes" id="UP000463961"/>
    </source>
</evidence>
<protein>
    <submittedName>
        <fullName evidence="1">Uncharacterized protein</fullName>
    </submittedName>
</protein>
<proteinExistence type="predicted"/>
<organism evidence="1 2">
    <name type="scientific">Fluviibacter phosphoraccumulans</name>
    <dbReference type="NCBI Taxonomy" id="1751046"/>
    <lineage>
        <taxon>Bacteria</taxon>
        <taxon>Pseudomonadati</taxon>
        <taxon>Pseudomonadota</taxon>
        <taxon>Betaproteobacteria</taxon>
        <taxon>Rhodocyclales</taxon>
        <taxon>Fluviibacteraceae</taxon>
        <taxon>Fluviibacter</taxon>
    </lineage>
</organism>
<name>A0A679HW68_9RHOO</name>
<evidence type="ECO:0000313" key="1">
    <source>
        <dbReference type="EMBL" id="BBU69968.1"/>
    </source>
</evidence>
<gene>
    <name evidence="1" type="ORF">ICHIAU1_22510</name>
</gene>
<dbReference type="Proteomes" id="UP000463961">
    <property type="component" value="Chromosome"/>
</dbReference>
<sequence>MTWVFLKARRSVLKQIETKEGRFDKLMKRFQRKMTTFLLNDLRIRVCVGGNLMVDLGCVIENSNDRLKNGGSVKNKTHSFLNNDWVRRVGHRLWKNQK</sequence>
<dbReference type="AlphaFoldDB" id="A0A679HW68"/>
<dbReference type="EMBL" id="AP022345">
    <property type="protein sequence ID" value="BBU69968.1"/>
    <property type="molecule type" value="Genomic_DNA"/>
</dbReference>
<accession>A0A679HW68</accession>
<keyword evidence="2" id="KW-1185">Reference proteome</keyword>
<reference evidence="2" key="1">
    <citation type="submission" date="2020-01" db="EMBL/GenBank/DDBJ databases">
        <title>Phosphoaccumulans saitamaens gen. nov., sp. nov., a polyphosphate accumulating bacterium isolated from surface river water.</title>
        <authorList>
            <person name="Watanabe K."/>
            <person name="Suda W."/>
        </authorList>
    </citation>
    <scope>NUCLEOTIDE SEQUENCE [LARGE SCALE GENOMIC DNA]</scope>
    <source>
        <strain evidence="2">ICHIAU1</strain>
    </source>
</reference>